<dbReference type="RefSeq" id="XP_064653732.1">
    <property type="nucleotide sequence ID" value="XM_064808010.1"/>
</dbReference>
<dbReference type="Gene3D" id="3.40.50.150">
    <property type="entry name" value="Vaccinia Virus protein VP39"/>
    <property type="match status" value="1"/>
</dbReference>
<dbReference type="SUPFAM" id="SSF53335">
    <property type="entry name" value="S-adenosyl-L-methionine-dependent methyltransferases"/>
    <property type="match status" value="1"/>
</dbReference>
<organism evidence="1 2">
    <name type="scientific">Saxophila tyrrhenica</name>
    <dbReference type="NCBI Taxonomy" id="1690608"/>
    <lineage>
        <taxon>Eukaryota</taxon>
        <taxon>Fungi</taxon>
        <taxon>Dikarya</taxon>
        <taxon>Ascomycota</taxon>
        <taxon>Pezizomycotina</taxon>
        <taxon>Dothideomycetes</taxon>
        <taxon>Dothideomycetidae</taxon>
        <taxon>Mycosphaerellales</taxon>
        <taxon>Extremaceae</taxon>
        <taxon>Saxophila</taxon>
    </lineage>
</organism>
<name>A0AAV9NU54_9PEZI</name>
<dbReference type="Proteomes" id="UP001337655">
    <property type="component" value="Unassembled WGS sequence"/>
</dbReference>
<proteinExistence type="predicted"/>
<keyword evidence="2" id="KW-1185">Reference proteome</keyword>
<evidence type="ECO:0000313" key="1">
    <source>
        <dbReference type="EMBL" id="KAK5163207.1"/>
    </source>
</evidence>
<protein>
    <recommendedName>
        <fullName evidence="3">Methyltransferase domain-containing protein</fullName>
    </recommendedName>
</protein>
<accession>A0AAV9NU54</accession>
<gene>
    <name evidence="1" type="ORF">LTR77_010793</name>
</gene>
<evidence type="ECO:0008006" key="3">
    <source>
        <dbReference type="Google" id="ProtNLM"/>
    </source>
</evidence>
<comment type="caution">
    <text evidence="1">The sequence shown here is derived from an EMBL/GenBank/DDBJ whole genome shotgun (WGS) entry which is preliminary data.</text>
</comment>
<dbReference type="InterPro" id="IPR029063">
    <property type="entry name" value="SAM-dependent_MTases_sf"/>
</dbReference>
<dbReference type="GeneID" id="89932118"/>
<reference evidence="1 2" key="1">
    <citation type="submission" date="2023-08" db="EMBL/GenBank/DDBJ databases">
        <title>Black Yeasts Isolated from many extreme environments.</title>
        <authorList>
            <person name="Coleine C."/>
            <person name="Stajich J.E."/>
            <person name="Selbmann L."/>
        </authorList>
    </citation>
    <scope>NUCLEOTIDE SEQUENCE [LARGE SCALE GENOMIC DNA]</scope>
    <source>
        <strain evidence="1 2">CCFEE 5935</strain>
    </source>
</reference>
<sequence>MANRVPQPTDDQLLRRSGRIYSRFGLQHHVYGVPVDWRVLRQKEHERIEELHRTLRDLFQGQVVLPPFPPATNDSNSNGAPKVLDCGCGQGAWIDGLIDDCSGECDGTGIDIYLGRAVDDDEDPEEDEDQPDAVQEWERKRWNLNARFSEDPRRHGLGPESFHLINSRLLAEGINASRWPSYVHDLCLMLKRGNGWLQMIEIEPRVQSWNGRLRMDSCLTRWWEWYVSTMTTMRKNPRIGQELRRLLEHEGLADVRGQPIDLPIGDWATGRTSIETDAVEKMLKSLSLYPFLHVGGMAENTYLQLMAGAIRELRTPDLKLYLKVHYAYGRRRRAG</sequence>
<dbReference type="AlphaFoldDB" id="A0AAV9NU54"/>
<dbReference type="EMBL" id="JAVRRT010000027">
    <property type="protein sequence ID" value="KAK5163207.1"/>
    <property type="molecule type" value="Genomic_DNA"/>
</dbReference>
<evidence type="ECO:0000313" key="2">
    <source>
        <dbReference type="Proteomes" id="UP001337655"/>
    </source>
</evidence>